<feature type="compositionally biased region" description="Basic and acidic residues" evidence="1">
    <location>
        <begin position="203"/>
        <end position="217"/>
    </location>
</feature>
<dbReference type="WBParaSite" id="Csp11.Scaffold629.g11085.t1">
    <property type="protein sequence ID" value="Csp11.Scaffold629.g11085.t1"/>
    <property type="gene ID" value="Csp11.Scaffold629.g11085"/>
</dbReference>
<evidence type="ECO:0000313" key="3">
    <source>
        <dbReference type="WBParaSite" id="Csp11.Scaffold629.g11085.t1"/>
    </source>
</evidence>
<dbReference type="AlphaFoldDB" id="A0A1I7TRM6"/>
<feature type="compositionally biased region" description="Basic and acidic residues" evidence="1">
    <location>
        <begin position="168"/>
        <end position="184"/>
    </location>
</feature>
<evidence type="ECO:0000313" key="2">
    <source>
        <dbReference type="Proteomes" id="UP000095282"/>
    </source>
</evidence>
<dbReference type="eggNOG" id="ENOG502THNW">
    <property type="taxonomic scope" value="Eukaryota"/>
</dbReference>
<feature type="region of interest" description="Disordered" evidence="1">
    <location>
        <begin position="168"/>
        <end position="217"/>
    </location>
</feature>
<dbReference type="Proteomes" id="UP000095282">
    <property type="component" value="Unplaced"/>
</dbReference>
<reference evidence="3" key="1">
    <citation type="submission" date="2016-11" db="UniProtKB">
        <authorList>
            <consortium name="WormBaseParasite"/>
        </authorList>
    </citation>
    <scope>IDENTIFICATION</scope>
</reference>
<sequence>MSEATESIDLQLEGGAGDIHCLECLKISNYLQDVYCCDKIRNMNILDKECKSVFLMVCFQRHVIGKMITAILEGKKIVDKSGNCVFCRNKKQHEEDKWCAGKTKLELYLHIIDKEEMVVERCLEKFLEVRLRNREKELKKVHERIRREMAASIQNSGKTDQEIDHLLKKQGREARRQERKQSEKTEEENQGIRDRVSACLQRQKQETIKKMEEAATQ</sequence>
<keyword evidence="2" id="KW-1185">Reference proteome</keyword>
<evidence type="ECO:0000256" key="1">
    <source>
        <dbReference type="SAM" id="MobiDB-lite"/>
    </source>
</evidence>
<organism evidence="2 3">
    <name type="scientific">Caenorhabditis tropicalis</name>
    <dbReference type="NCBI Taxonomy" id="1561998"/>
    <lineage>
        <taxon>Eukaryota</taxon>
        <taxon>Metazoa</taxon>
        <taxon>Ecdysozoa</taxon>
        <taxon>Nematoda</taxon>
        <taxon>Chromadorea</taxon>
        <taxon>Rhabditida</taxon>
        <taxon>Rhabditina</taxon>
        <taxon>Rhabditomorpha</taxon>
        <taxon>Rhabditoidea</taxon>
        <taxon>Rhabditidae</taxon>
        <taxon>Peloderinae</taxon>
        <taxon>Caenorhabditis</taxon>
    </lineage>
</organism>
<name>A0A1I7TRM6_9PELO</name>
<proteinExistence type="predicted"/>
<protein>
    <submittedName>
        <fullName evidence="3">Zf-AD domain-containing protein</fullName>
    </submittedName>
</protein>
<accession>A0A1I7TRM6</accession>